<reference evidence="8 9" key="1">
    <citation type="submission" date="2017-05" db="EMBL/GenBank/DDBJ databases">
        <title>Whole genome sequence of Pseudomonas putida isolate 1312 commercialized as a biostimulant.</title>
        <authorList>
            <person name="Crovadore J."/>
            <person name="Blanc P."/>
            <person name="Chablais R."/>
            <person name="Cochard B."/>
            <person name="Grizard D."/>
            <person name="Lefort F."/>
        </authorList>
    </citation>
    <scope>NUCLEOTIDE SEQUENCE [LARGE SCALE GENOMIC DNA]</scope>
    <source>
        <strain evidence="8 9">1312</strain>
    </source>
</reference>
<dbReference type="GO" id="GO:1990281">
    <property type="term" value="C:efflux pump complex"/>
    <property type="evidence" value="ECO:0007669"/>
    <property type="project" value="TreeGrafter"/>
</dbReference>
<dbReference type="Pfam" id="PF02321">
    <property type="entry name" value="OEP"/>
    <property type="match status" value="2"/>
</dbReference>
<dbReference type="GO" id="GO:0009279">
    <property type="term" value="C:cell outer membrane"/>
    <property type="evidence" value="ECO:0007669"/>
    <property type="project" value="UniProtKB-SubCell"/>
</dbReference>
<proteinExistence type="inferred from homology"/>
<keyword evidence="4" id="KW-0812">Transmembrane</keyword>
<dbReference type="InterPro" id="IPR051906">
    <property type="entry name" value="TolC-like"/>
</dbReference>
<dbReference type="EMBL" id="NFSB01000053">
    <property type="protein sequence ID" value="OUM37768.1"/>
    <property type="molecule type" value="Genomic_DNA"/>
</dbReference>
<accession>A0A1Y3LHY6</accession>
<protein>
    <recommendedName>
        <fullName evidence="7">Protein CyaE</fullName>
    </recommendedName>
</protein>
<dbReference type="PANTHER" id="PTHR30026">
    <property type="entry name" value="OUTER MEMBRANE PROTEIN TOLC"/>
    <property type="match status" value="1"/>
</dbReference>
<keyword evidence="5 7" id="KW-0472">Membrane</keyword>
<evidence type="ECO:0000256" key="6">
    <source>
        <dbReference type="ARBA" id="ARBA00023237"/>
    </source>
</evidence>
<evidence type="ECO:0000256" key="5">
    <source>
        <dbReference type="ARBA" id="ARBA00023136"/>
    </source>
</evidence>
<comment type="similarity">
    <text evidence="1 7">Belongs to the outer membrane factor (OMF) (TC 1.B.17) family.</text>
</comment>
<sequence length="471" mass="51104">MIRSAVAGGLLALVFIWSGGATALDVLQTEQGVLPNRLPDGRSTSGTCKTSPPLAPLSLEVVVEQVLCHDPLTRQAWAEASILAAQVGVAQSAYLPRFGASSAITHGRNHTTYQQLEANSTRGRQRRLEHRLNLSWVLFDFGRREATLRNARQLLVAANATKDSQLQETFIEAAELYYTTLSAQDSQRAAQQVTALAAENLKDATAKYDAGAAALSDRLQAQTAYTQAKLNEVRGQGAVRSAQGQIALRMGLPPETSIALTDSLIRTPAATFAEDVDVLLAQARQEHPALVAAHARLEAAKAAVKEQEAGGRPSLSFIASASQVQIQQPMPYNGDSRIHDNSIGLQIDIPLFEGFERTYQIRSARARVDASEAELAEVEQRIALELWANYQALSVETQALERTAEWLKQATQALQVVQGRYRSGVGSMIELLNASSAYASAEQQNISTLSNWHLARLRLAASLGRLGFWTL</sequence>
<evidence type="ECO:0000256" key="4">
    <source>
        <dbReference type="ARBA" id="ARBA00022692"/>
    </source>
</evidence>
<evidence type="ECO:0000313" key="9">
    <source>
        <dbReference type="Proteomes" id="UP000196082"/>
    </source>
</evidence>
<evidence type="ECO:0000256" key="2">
    <source>
        <dbReference type="ARBA" id="ARBA00022448"/>
    </source>
</evidence>
<dbReference type="RefSeq" id="WP_086974662.1">
    <property type="nucleotide sequence ID" value="NZ_NFSB01000053.1"/>
</dbReference>
<keyword evidence="7" id="KW-0204">Cytolysis</keyword>
<dbReference type="Gene3D" id="1.20.1600.10">
    <property type="entry name" value="Outer membrane efflux proteins (OEP)"/>
    <property type="match status" value="1"/>
</dbReference>
<evidence type="ECO:0000313" key="8">
    <source>
        <dbReference type="EMBL" id="OUM37768.1"/>
    </source>
</evidence>
<gene>
    <name evidence="8" type="ORF">B8W72_03535</name>
</gene>
<keyword evidence="6 7" id="KW-0998">Cell outer membrane</keyword>
<dbReference type="SUPFAM" id="SSF56954">
    <property type="entry name" value="Outer membrane efflux proteins (OEP)"/>
    <property type="match status" value="1"/>
</dbReference>
<evidence type="ECO:0000256" key="3">
    <source>
        <dbReference type="ARBA" id="ARBA00022452"/>
    </source>
</evidence>
<dbReference type="PANTHER" id="PTHR30026:SF20">
    <property type="entry name" value="OUTER MEMBRANE PROTEIN TOLC"/>
    <property type="match status" value="1"/>
</dbReference>
<keyword evidence="2 7" id="KW-0813">Transport</keyword>
<comment type="function">
    <text evidence="7">CyaE is necessary for transport of calmodulin-sensitive adenylate cyclase-hemolysin (cyclolysin).</text>
</comment>
<comment type="caution">
    <text evidence="8">The sequence shown here is derived from an EMBL/GenBank/DDBJ whole genome shotgun (WGS) entry which is preliminary data.</text>
</comment>
<keyword evidence="7" id="KW-0354">Hemolysis</keyword>
<dbReference type="GO" id="GO:0015288">
    <property type="term" value="F:porin activity"/>
    <property type="evidence" value="ECO:0007669"/>
    <property type="project" value="TreeGrafter"/>
</dbReference>
<dbReference type="InterPro" id="IPR003423">
    <property type="entry name" value="OMP_efflux"/>
</dbReference>
<comment type="subcellular location">
    <subcellularLocation>
        <location evidence="7">Cell outer membrane</location>
        <topology evidence="7">Peripheral membrane protein</topology>
    </subcellularLocation>
</comment>
<dbReference type="InterPro" id="IPR028351">
    <property type="entry name" value="CyaE"/>
</dbReference>
<keyword evidence="3" id="KW-1134">Transmembrane beta strand</keyword>
<dbReference type="AlphaFoldDB" id="A0A1Y3LHY6"/>
<name>A0A1Y3LHY6_PSEPU</name>
<dbReference type="GO" id="GO:0015562">
    <property type="term" value="F:efflux transmembrane transporter activity"/>
    <property type="evidence" value="ECO:0007669"/>
    <property type="project" value="InterPro"/>
</dbReference>
<evidence type="ECO:0000256" key="1">
    <source>
        <dbReference type="ARBA" id="ARBA00007613"/>
    </source>
</evidence>
<organism evidence="8 9">
    <name type="scientific">Pseudomonas putida</name>
    <name type="common">Arthrobacter siderocapsulatus</name>
    <dbReference type="NCBI Taxonomy" id="303"/>
    <lineage>
        <taxon>Bacteria</taxon>
        <taxon>Pseudomonadati</taxon>
        <taxon>Pseudomonadota</taxon>
        <taxon>Gammaproteobacteria</taxon>
        <taxon>Pseudomonadales</taxon>
        <taxon>Pseudomonadaceae</taxon>
        <taxon>Pseudomonas</taxon>
    </lineage>
</organism>
<dbReference type="GO" id="GO:0031640">
    <property type="term" value="P:killing of cells of another organism"/>
    <property type="evidence" value="ECO:0007669"/>
    <property type="project" value="UniProtKB-KW"/>
</dbReference>
<evidence type="ECO:0000256" key="7">
    <source>
        <dbReference type="PIRNR" id="PIRNR001892"/>
    </source>
</evidence>
<dbReference type="PIRSF" id="PIRSF001892">
    <property type="entry name" value="CyaE"/>
    <property type="match status" value="1"/>
</dbReference>
<dbReference type="Proteomes" id="UP000196082">
    <property type="component" value="Unassembled WGS sequence"/>
</dbReference>